<reference evidence="4" key="1">
    <citation type="submission" date="2018-07" db="EMBL/GenBank/DDBJ databases">
        <authorList>
            <person name="Kim H."/>
        </authorList>
    </citation>
    <scope>NUCLEOTIDE SEQUENCE [LARGE SCALE GENOMIC DNA]</scope>
    <source>
        <strain evidence="4">F02</strain>
    </source>
</reference>
<dbReference type="KEGG" id="hyf:DTO96_100387"/>
<dbReference type="GO" id="GO:0006631">
    <property type="term" value="P:fatty acid metabolic process"/>
    <property type="evidence" value="ECO:0007669"/>
    <property type="project" value="TreeGrafter"/>
</dbReference>
<dbReference type="Proteomes" id="UP000252182">
    <property type="component" value="Chromosome"/>
</dbReference>
<dbReference type="PANTHER" id="PTHR23310">
    <property type="entry name" value="ACYL-COA-BINDING PROTEIN, ACBP"/>
    <property type="match status" value="1"/>
</dbReference>
<protein>
    <recommendedName>
        <fullName evidence="2">ACB domain-containing protein</fullName>
    </recommendedName>
</protein>
<dbReference type="RefSeq" id="WP_114563879.1">
    <property type="nucleotide sequence ID" value="NZ_CP031124.1"/>
</dbReference>
<dbReference type="Pfam" id="PF00887">
    <property type="entry name" value="ACBP"/>
    <property type="match status" value="1"/>
</dbReference>
<dbReference type="GO" id="GO:0000062">
    <property type="term" value="F:fatty-acyl-CoA binding"/>
    <property type="evidence" value="ECO:0007669"/>
    <property type="project" value="InterPro"/>
</dbReference>
<dbReference type="PANTHER" id="PTHR23310:SF62">
    <property type="entry name" value="ACYL-COA BINDING PROTEIN 1, ISOFORM A"/>
    <property type="match status" value="1"/>
</dbReference>
<organism evidence="3 4">
    <name type="scientific">Ephemeroptericola cinctiostellae</name>
    <dbReference type="NCBI Taxonomy" id="2268024"/>
    <lineage>
        <taxon>Bacteria</taxon>
        <taxon>Pseudomonadati</taxon>
        <taxon>Pseudomonadota</taxon>
        <taxon>Betaproteobacteria</taxon>
        <taxon>Burkholderiales</taxon>
        <taxon>Burkholderiaceae</taxon>
        <taxon>Ephemeroptericola</taxon>
    </lineage>
</organism>
<feature type="domain" description="ACB" evidence="2">
    <location>
        <begin position="4"/>
        <end position="88"/>
    </location>
</feature>
<dbReference type="EMBL" id="CP031124">
    <property type="protein sequence ID" value="AXF84677.1"/>
    <property type="molecule type" value="Genomic_DNA"/>
</dbReference>
<accession>A0A345D8I9</accession>
<dbReference type="InterPro" id="IPR014352">
    <property type="entry name" value="FERM/acyl-CoA-bd_prot_sf"/>
</dbReference>
<proteinExistence type="predicted"/>
<dbReference type="PRINTS" id="PR00689">
    <property type="entry name" value="ACOABINDINGP"/>
</dbReference>
<dbReference type="Gene3D" id="1.20.80.10">
    <property type="match status" value="1"/>
</dbReference>
<dbReference type="InterPro" id="IPR035984">
    <property type="entry name" value="Acyl-CoA-binding_sf"/>
</dbReference>
<dbReference type="PROSITE" id="PS51228">
    <property type="entry name" value="ACB_2"/>
    <property type="match status" value="1"/>
</dbReference>
<gene>
    <name evidence="3" type="ORF">DTO96_100387</name>
</gene>
<dbReference type="OrthoDB" id="5625302at2"/>
<evidence type="ECO:0000259" key="2">
    <source>
        <dbReference type="PROSITE" id="PS51228"/>
    </source>
</evidence>
<keyword evidence="1" id="KW-0446">Lipid-binding</keyword>
<evidence type="ECO:0000313" key="4">
    <source>
        <dbReference type="Proteomes" id="UP000252182"/>
    </source>
</evidence>
<evidence type="ECO:0000313" key="3">
    <source>
        <dbReference type="EMBL" id="AXF84677.1"/>
    </source>
</evidence>
<sequence length="88" mass="9451">MSTLNEQFNQAQLAVKALSNRPSNADLLTLYTLFKQATEGDATGERPGATAFVARAKFDAWVALAGMASVDAMQKYIDVVESLLVLNA</sequence>
<name>A0A345D8I9_9BURK</name>
<evidence type="ECO:0000256" key="1">
    <source>
        <dbReference type="ARBA" id="ARBA00023121"/>
    </source>
</evidence>
<dbReference type="InterPro" id="IPR000582">
    <property type="entry name" value="Acyl-CoA-binding_protein"/>
</dbReference>
<dbReference type="SUPFAM" id="SSF47027">
    <property type="entry name" value="Acyl-CoA binding protein"/>
    <property type="match status" value="1"/>
</dbReference>
<dbReference type="AlphaFoldDB" id="A0A345D8I9"/>
<keyword evidence="4" id="KW-1185">Reference proteome</keyword>